<evidence type="ECO:0000256" key="1">
    <source>
        <dbReference type="SAM" id="SignalP"/>
    </source>
</evidence>
<evidence type="ECO:0000313" key="3">
    <source>
        <dbReference type="Proteomes" id="UP000000539"/>
    </source>
</evidence>
<dbReference type="Ensembl" id="ENSGALT00010058932.1">
    <property type="protein sequence ID" value="ENSGALP00010035897.1"/>
    <property type="gene ID" value="ENSGALG00010024161.1"/>
</dbReference>
<proteinExistence type="predicted"/>
<sequence>LKKRINQQHFHTLTLLHVLLISLSLEVHSAFLYPLDLIAQPEFSLEMKYFCRIQQNMACQKHISNTQLKTVDWVFIATKDANSTPRTDWDIPALVRCVPISHETKHHCDCIEPQQTWMPALRLYYSFQLEQVPYKFTMACTVSKLI</sequence>
<keyword evidence="1" id="KW-0732">Signal</keyword>
<dbReference type="Proteomes" id="UP000000539">
    <property type="component" value="Chromosome 5"/>
</dbReference>
<name>A0A8V1A3Q0_CHICK</name>
<reference evidence="2" key="2">
    <citation type="submission" date="2025-08" db="UniProtKB">
        <authorList>
            <consortium name="Ensembl"/>
        </authorList>
    </citation>
    <scope>IDENTIFICATION</scope>
    <source>
        <strain evidence="2">broiler</strain>
    </source>
</reference>
<reference evidence="2" key="1">
    <citation type="submission" date="2020-11" db="EMBL/GenBank/DDBJ databases">
        <title>Gallus gallus (Chicken) genome, bGalGal1, GRCg7b, maternal haplotype autosomes + Z &amp; W.</title>
        <authorList>
            <person name="Warren W."/>
            <person name="Formenti G."/>
            <person name="Fedrigo O."/>
            <person name="Haase B."/>
            <person name="Mountcastle J."/>
            <person name="Balacco J."/>
            <person name="Tracey A."/>
            <person name="Schneider V."/>
            <person name="Okimoto R."/>
            <person name="Cheng H."/>
            <person name="Hawken R."/>
            <person name="Howe K."/>
            <person name="Jarvis E.D."/>
        </authorList>
    </citation>
    <scope>NUCLEOTIDE SEQUENCE [LARGE SCALE GENOMIC DNA]</scope>
    <source>
        <strain evidence="2">Broiler</strain>
    </source>
</reference>
<organism evidence="2 3">
    <name type="scientific">Gallus gallus</name>
    <name type="common">Chicken</name>
    <dbReference type="NCBI Taxonomy" id="9031"/>
    <lineage>
        <taxon>Eukaryota</taxon>
        <taxon>Metazoa</taxon>
        <taxon>Chordata</taxon>
        <taxon>Craniata</taxon>
        <taxon>Vertebrata</taxon>
        <taxon>Euteleostomi</taxon>
        <taxon>Archelosauria</taxon>
        <taxon>Archosauria</taxon>
        <taxon>Dinosauria</taxon>
        <taxon>Saurischia</taxon>
        <taxon>Theropoda</taxon>
        <taxon>Coelurosauria</taxon>
        <taxon>Aves</taxon>
        <taxon>Neognathae</taxon>
        <taxon>Galloanserae</taxon>
        <taxon>Galliformes</taxon>
        <taxon>Phasianidae</taxon>
        <taxon>Phasianinae</taxon>
        <taxon>Gallus</taxon>
    </lineage>
</organism>
<feature type="chain" id="PRO_5036504574" evidence="1">
    <location>
        <begin position="30"/>
        <end position="146"/>
    </location>
</feature>
<accession>A0A8V1A3Q0</accession>
<reference evidence="2" key="3">
    <citation type="submission" date="2025-09" db="UniProtKB">
        <authorList>
            <consortium name="Ensembl"/>
        </authorList>
    </citation>
    <scope>IDENTIFICATION</scope>
    <source>
        <strain evidence="2">broiler</strain>
    </source>
</reference>
<dbReference type="AlphaFoldDB" id="A0A8V1A3Q0"/>
<protein>
    <submittedName>
        <fullName evidence="2">Uncharacterized protein</fullName>
    </submittedName>
</protein>
<evidence type="ECO:0000313" key="2">
    <source>
        <dbReference type="Ensembl" id="ENSGALP00010035897.1"/>
    </source>
</evidence>
<keyword evidence="3" id="KW-1185">Reference proteome</keyword>
<feature type="signal peptide" evidence="1">
    <location>
        <begin position="1"/>
        <end position="29"/>
    </location>
</feature>